<evidence type="ECO:0000313" key="2">
    <source>
        <dbReference type="Proteomes" id="UP000542776"/>
    </source>
</evidence>
<sequence length="84" mass="9496">MNEHKKRDLQALFGGPDLAAIDRSIAALMTHPTTSPWLHEAFKVALTLDPLDALKDAETLADMLNQRFNAVMREHGHIRFDFPD</sequence>
<protein>
    <submittedName>
        <fullName evidence="1">Uncharacterized protein</fullName>
    </submittedName>
</protein>
<reference evidence="1 2" key="1">
    <citation type="submission" date="2020-08" db="EMBL/GenBank/DDBJ databases">
        <title>Genomic Encyclopedia of Type Strains, Phase IV (KMG-IV): sequencing the most valuable type-strain genomes for metagenomic binning, comparative biology and taxonomic classification.</title>
        <authorList>
            <person name="Goeker M."/>
        </authorList>
    </citation>
    <scope>NUCLEOTIDE SEQUENCE [LARGE SCALE GENOMIC DNA]</scope>
    <source>
        <strain evidence="1 2">DSM 102238</strain>
    </source>
</reference>
<keyword evidence="2" id="KW-1185">Reference proteome</keyword>
<dbReference type="AlphaFoldDB" id="A0A7W6MMJ5"/>
<dbReference type="EMBL" id="JACIEK010000038">
    <property type="protein sequence ID" value="MBB4000902.1"/>
    <property type="molecule type" value="Genomic_DNA"/>
</dbReference>
<dbReference type="RefSeq" id="WP_183203006.1">
    <property type="nucleotide sequence ID" value="NZ_JACIEK010000038.1"/>
</dbReference>
<dbReference type="Proteomes" id="UP000542776">
    <property type="component" value="Unassembled WGS sequence"/>
</dbReference>
<comment type="caution">
    <text evidence="1">The sequence shown here is derived from an EMBL/GenBank/DDBJ whole genome shotgun (WGS) entry which is preliminary data.</text>
</comment>
<name>A0A7W6MMJ5_9HYPH</name>
<organism evidence="1 2">
    <name type="scientific">Aureimonas pseudogalii</name>
    <dbReference type="NCBI Taxonomy" id="1744844"/>
    <lineage>
        <taxon>Bacteria</taxon>
        <taxon>Pseudomonadati</taxon>
        <taxon>Pseudomonadota</taxon>
        <taxon>Alphaproteobacteria</taxon>
        <taxon>Hyphomicrobiales</taxon>
        <taxon>Aurantimonadaceae</taxon>
        <taxon>Aureimonas</taxon>
    </lineage>
</organism>
<proteinExistence type="predicted"/>
<evidence type="ECO:0000313" key="1">
    <source>
        <dbReference type="EMBL" id="MBB4000902.1"/>
    </source>
</evidence>
<accession>A0A7W6MMJ5</accession>
<gene>
    <name evidence="1" type="ORF">GGR04_004783</name>
</gene>